<accession>H9GHK6</accession>
<dbReference type="InterPro" id="IPR014716">
    <property type="entry name" value="Fibrinogen_a/b/g_C_1"/>
</dbReference>
<sequence>MAIQFKSFQGRSFHHTLRQRVPMLNSLYSQKVLPNIQIEARKQSTACFLACFLAPFELFLNCFELFSSPDTKHGKNCPIDCASIYYNGIRRSGIYSIMPSAEGLPIEVLCEMDVEGAVTEETVLSVDTSKVMWPA</sequence>
<proteinExistence type="predicted"/>
<dbReference type="STRING" id="28377.ENSACAP00000011186"/>
<dbReference type="HOGENOM" id="CLU_038628_6_0_1"/>
<dbReference type="AlphaFoldDB" id="H9GHK6"/>
<evidence type="ECO:0000313" key="2">
    <source>
        <dbReference type="Proteomes" id="UP000001646"/>
    </source>
</evidence>
<evidence type="ECO:0000313" key="1">
    <source>
        <dbReference type="Ensembl" id="ENSACAP00000011186.3"/>
    </source>
</evidence>
<dbReference type="SUPFAM" id="SSF56496">
    <property type="entry name" value="Fibrinogen C-terminal domain-like"/>
    <property type="match status" value="1"/>
</dbReference>
<dbReference type="InterPro" id="IPR036056">
    <property type="entry name" value="Fibrinogen-like_C"/>
</dbReference>
<dbReference type="Ensembl" id="ENSACAT00000011420.3">
    <property type="protein sequence ID" value="ENSACAP00000011186.3"/>
    <property type="gene ID" value="ENSACAG00000011446.3"/>
</dbReference>
<keyword evidence="2" id="KW-1185">Reference proteome</keyword>
<reference evidence="1" key="1">
    <citation type="submission" date="2009-12" db="EMBL/GenBank/DDBJ databases">
        <title>The Genome Sequence of Anolis carolinensis (Green Anole Lizard).</title>
        <authorList>
            <consortium name="The Genome Sequencing Platform"/>
            <person name="Di Palma F."/>
            <person name="Alfoldi J."/>
            <person name="Heiman D."/>
            <person name="Young S."/>
            <person name="Grabherr M."/>
            <person name="Johnson J."/>
            <person name="Lander E.S."/>
            <person name="Lindblad-Toh K."/>
        </authorList>
    </citation>
    <scope>NUCLEOTIDE SEQUENCE [LARGE SCALE GENOMIC DNA]</scope>
    <source>
        <strain evidence="1">JBL SC #1</strain>
    </source>
</reference>
<name>H9GHK6_ANOCA</name>
<reference evidence="1" key="3">
    <citation type="submission" date="2025-09" db="UniProtKB">
        <authorList>
            <consortium name="Ensembl"/>
        </authorList>
    </citation>
    <scope>IDENTIFICATION</scope>
</reference>
<protein>
    <submittedName>
        <fullName evidence="1">Uncharacterized protein</fullName>
    </submittedName>
</protein>
<dbReference type="Proteomes" id="UP000001646">
    <property type="component" value="Unplaced"/>
</dbReference>
<dbReference type="InParanoid" id="H9GHK6"/>
<dbReference type="eggNOG" id="KOG2579">
    <property type="taxonomic scope" value="Eukaryota"/>
</dbReference>
<organism evidence="1 2">
    <name type="scientific">Anolis carolinensis</name>
    <name type="common">Green anole</name>
    <name type="synonym">American chameleon</name>
    <dbReference type="NCBI Taxonomy" id="28377"/>
    <lineage>
        <taxon>Eukaryota</taxon>
        <taxon>Metazoa</taxon>
        <taxon>Chordata</taxon>
        <taxon>Craniata</taxon>
        <taxon>Vertebrata</taxon>
        <taxon>Euteleostomi</taxon>
        <taxon>Lepidosauria</taxon>
        <taxon>Squamata</taxon>
        <taxon>Bifurcata</taxon>
        <taxon>Unidentata</taxon>
        <taxon>Episquamata</taxon>
        <taxon>Toxicofera</taxon>
        <taxon>Iguania</taxon>
        <taxon>Dactyloidae</taxon>
        <taxon>Anolis</taxon>
    </lineage>
</organism>
<reference evidence="1" key="2">
    <citation type="submission" date="2025-08" db="UniProtKB">
        <authorList>
            <consortium name="Ensembl"/>
        </authorList>
    </citation>
    <scope>IDENTIFICATION</scope>
</reference>
<dbReference type="Gene3D" id="3.90.215.10">
    <property type="entry name" value="Gamma Fibrinogen, chain A, domain 1"/>
    <property type="match status" value="1"/>
</dbReference>